<dbReference type="Pfam" id="PF00005">
    <property type="entry name" value="ABC_tran"/>
    <property type="match status" value="1"/>
</dbReference>
<organism evidence="5 6">
    <name type="scientific">Clostridium tanneri</name>
    <dbReference type="NCBI Taxonomy" id="3037988"/>
    <lineage>
        <taxon>Bacteria</taxon>
        <taxon>Bacillati</taxon>
        <taxon>Bacillota</taxon>
        <taxon>Clostridia</taxon>
        <taxon>Eubacteriales</taxon>
        <taxon>Clostridiaceae</taxon>
        <taxon>Clostridium</taxon>
    </lineage>
</organism>
<feature type="domain" description="ABC transporter" evidence="4">
    <location>
        <begin position="4"/>
        <end position="235"/>
    </location>
</feature>
<dbReference type="SMART" id="SM00382">
    <property type="entry name" value="AAA"/>
    <property type="match status" value="1"/>
</dbReference>
<dbReference type="PANTHER" id="PTHR42788:SF13">
    <property type="entry name" value="ALIPHATIC SULFONATES IMPORT ATP-BINDING PROTEIN SSUB"/>
    <property type="match status" value="1"/>
</dbReference>
<evidence type="ECO:0000259" key="4">
    <source>
        <dbReference type="PROSITE" id="PS50893"/>
    </source>
</evidence>
<dbReference type="InterPro" id="IPR027417">
    <property type="entry name" value="P-loop_NTPase"/>
</dbReference>
<dbReference type="InterPro" id="IPR017871">
    <property type="entry name" value="ABC_transporter-like_CS"/>
</dbReference>
<keyword evidence="3 5" id="KW-0067">ATP-binding</keyword>
<keyword evidence="2" id="KW-0547">Nucleotide-binding</keyword>
<dbReference type="Proteomes" id="UP001281656">
    <property type="component" value="Unassembled WGS sequence"/>
</dbReference>
<dbReference type="PANTHER" id="PTHR42788">
    <property type="entry name" value="TAURINE IMPORT ATP-BINDING PROTEIN-RELATED"/>
    <property type="match status" value="1"/>
</dbReference>
<protein>
    <submittedName>
        <fullName evidence="5">ABC transporter ATP-binding protein</fullName>
    </submittedName>
</protein>
<name>A0ABU4JRZ3_9CLOT</name>
<evidence type="ECO:0000256" key="3">
    <source>
        <dbReference type="ARBA" id="ARBA00022840"/>
    </source>
</evidence>
<evidence type="ECO:0000256" key="1">
    <source>
        <dbReference type="ARBA" id="ARBA00022448"/>
    </source>
</evidence>
<dbReference type="GO" id="GO:0005524">
    <property type="term" value="F:ATP binding"/>
    <property type="evidence" value="ECO:0007669"/>
    <property type="project" value="UniProtKB-KW"/>
</dbReference>
<proteinExistence type="predicted"/>
<dbReference type="SUPFAM" id="SSF52540">
    <property type="entry name" value="P-loop containing nucleoside triphosphate hydrolases"/>
    <property type="match status" value="1"/>
</dbReference>
<dbReference type="RefSeq" id="WP_318797580.1">
    <property type="nucleotide sequence ID" value="NZ_JARUJP010000006.1"/>
</dbReference>
<evidence type="ECO:0000313" key="6">
    <source>
        <dbReference type="Proteomes" id="UP001281656"/>
    </source>
</evidence>
<accession>A0ABU4JRZ3</accession>
<gene>
    <name evidence="5" type="ORF">P8V03_07145</name>
</gene>
<dbReference type="Gene3D" id="3.40.50.300">
    <property type="entry name" value="P-loop containing nucleotide triphosphate hydrolases"/>
    <property type="match status" value="1"/>
</dbReference>
<dbReference type="InterPro" id="IPR050166">
    <property type="entry name" value="ABC_transporter_ATP-bind"/>
</dbReference>
<dbReference type="InterPro" id="IPR003439">
    <property type="entry name" value="ABC_transporter-like_ATP-bd"/>
</dbReference>
<keyword evidence="6" id="KW-1185">Reference proteome</keyword>
<evidence type="ECO:0000313" key="5">
    <source>
        <dbReference type="EMBL" id="MDW8800927.1"/>
    </source>
</evidence>
<keyword evidence="1" id="KW-0813">Transport</keyword>
<comment type="caution">
    <text evidence="5">The sequence shown here is derived from an EMBL/GenBank/DDBJ whole genome shotgun (WGS) entry which is preliminary data.</text>
</comment>
<dbReference type="EMBL" id="JARUJP010000006">
    <property type="protein sequence ID" value="MDW8800927.1"/>
    <property type="molecule type" value="Genomic_DNA"/>
</dbReference>
<evidence type="ECO:0000256" key="2">
    <source>
        <dbReference type="ARBA" id="ARBA00022741"/>
    </source>
</evidence>
<reference evidence="5 6" key="1">
    <citation type="submission" date="2023-04" db="EMBL/GenBank/DDBJ databases">
        <title>Clostridium tannerae sp. nov., isolated from the fecal material of an alpaca.</title>
        <authorList>
            <person name="Miller S."/>
            <person name="Hendry M."/>
            <person name="King J."/>
            <person name="Sankaranarayanan K."/>
            <person name="Lawson P.A."/>
        </authorList>
    </citation>
    <scope>NUCLEOTIDE SEQUENCE [LARGE SCALE GENOMIC DNA]</scope>
    <source>
        <strain evidence="5 6">A1-XYC3</strain>
    </source>
</reference>
<dbReference type="InterPro" id="IPR003593">
    <property type="entry name" value="AAA+_ATPase"/>
</dbReference>
<dbReference type="PROSITE" id="PS50893">
    <property type="entry name" value="ABC_TRANSPORTER_2"/>
    <property type="match status" value="1"/>
</dbReference>
<dbReference type="PROSITE" id="PS00211">
    <property type="entry name" value="ABC_TRANSPORTER_1"/>
    <property type="match status" value="1"/>
</dbReference>
<sequence>MEALIIRNLSKNFNIKGREVKALNNVNLSIKEGSFTSIVGKSGCGKTTLLKIICGLEQQTEGEINFGQTIRELDRAKRVGIVFQEPRLMPWLTVEQNMAFPLTKNRDKEEVYYIVHKYLDMLGLESFKDAYPAQISGGMAQRVALGRTLCYDPEVILMDEPLGALDAFNRRKLQNEFINIFRENNKTIIFVTHDVEEAIYLGQKVVVLDKGSILSEIPVSLGYYRDAASLEFIRLREQIMDQLLST</sequence>
<dbReference type="CDD" id="cd03293">
    <property type="entry name" value="ABC_NrtD_SsuB_transporters"/>
    <property type="match status" value="1"/>
</dbReference>